<dbReference type="GO" id="GO:0043190">
    <property type="term" value="C:ATP-binding cassette (ABC) transporter complex"/>
    <property type="evidence" value="ECO:0007669"/>
    <property type="project" value="TreeGrafter"/>
</dbReference>
<dbReference type="PROSITE" id="PS50893">
    <property type="entry name" value="ABC_TRANSPORTER_2"/>
    <property type="match status" value="1"/>
</dbReference>
<feature type="domain" description="ABC transporter" evidence="5">
    <location>
        <begin position="2"/>
        <end position="227"/>
    </location>
</feature>
<reference evidence="6 7" key="1">
    <citation type="submission" date="2016-10" db="EMBL/GenBank/DDBJ databases">
        <authorList>
            <person name="de Groot N.N."/>
        </authorList>
    </citation>
    <scope>NUCLEOTIDE SEQUENCE [LARGE SCALE GENOMIC DNA]</scope>
    <source>
        <strain evidence="6 7">ASO4-2</strain>
    </source>
</reference>
<organism evidence="6 7">
    <name type="scientific">Desulfonatronum thiosulfatophilum</name>
    <dbReference type="NCBI Taxonomy" id="617002"/>
    <lineage>
        <taxon>Bacteria</taxon>
        <taxon>Pseudomonadati</taxon>
        <taxon>Thermodesulfobacteriota</taxon>
        <taxon>Desulfovibrionia</taxon>
        <taxon>Desulfovibrionales</taxon>
        <taxon>Desulfonatronaceae</taxon>
        <taxon>Desulfonatronum</taxon>
    </lineage>
</organism>
<dbReference type="EMBL" id="FMXO01000002">
    <property type="protein sequence ID" value="SDB09695.1"/>
    <property type="molecule type" value="Genomic_DNA"/>
</dbReference>
<dbReference type="InterPro" id="IPR003439">
    <property type="entry name" value="ABC_transporter-like_ATP-bd"/>
</dbReference>
<sequence>MINAVALHFAHDSSRTILHDIGFALESGAILGLVGANGAGKSTLLALLAGLLQPVSGRLEIADLDASTQSSAIRRLTALVLQEADLTIIGSTIAEDICLGLPPERHPEALALAARLDLPDPQTPVHILSHGQKRKLCLAAALLRKPRILLLDEPFAGLDYPGIREIRAMLQANQAAGLTQVIAVHDLEPLADLAHLWLVLAHGRQAAFGSPQQVFPGLEAMDVRPPCSWKAGLGIIPWDAPEQAPRH</sequence>
<dbReference type="GO" id="GO:0005524">
    <property type="term" value="F:ATP binding"/>
    <property type="evidence" value="ECO:0007669"/>
    <property type="project" value="UniProtKB-KW"/>
</dbReference>
<dbReference type="Proteomes" id="UP000198771">
    <property type="component" value="Unassembled WGS sequence"/>
</dbReference>
<dbReference type="PROSITE" id="PS00211">
    <property type="entry name" value="ABC_TRANSPORTER_1"/>
    <property type="match status" value="1"/>
</dbReference>
<evidence type="ECO:0000256" key="2">
    <source>
        <dbReference type="ARBA" id="ARBA00022448"/>
    </source>
</evidence>
<evidence type="ECO:0000313" key="6">
    <source>
        <dbReference type="EMBL" id="SDB09695.1"/>
    </source>
</evidence>
<dbReference type="GO" id="GO:0016887">
    <property type="term" value="F:ATP hydrolysis activity"/>
    <property type="evidence" value="ECO:0007669"/>
    <property type="project" value="InterPro"/>
</dbReference>
<dbReference type="PANTHER" id="PTHR43553">
    <property type="entry name" value="HEAVY METAL TRANSPORTER"/>
    <property type="match status" value="1"/>
</dbReference>
<evidence type="ECO:0000259" key="5">
    <source>
        <dbReference type="PROSITE" id="PS50893"/>
    </source>
</evidence>
<keyword evidence="7" id="KW-1185">Reference proteome</keyword>
<dbReference type="RefSeq" id="WP_092116883.1">
    <property type="nucleotide sequence ID" value="NZ_FMXO01000002.1"/>
</dbReference>
<accession>A0A1G6AMV0</accession>
<name>A0A1G6AMV0_9BACT</name>
<evidence type="ECO:0000256" key="1">
    <source>
        <dbReference type="ARBA" id="ARBA00005417"/>
    </source>
</evidence>
<dbReference type="CDD" id="cd03225">
    <property type="entry name" value="ABC_cobalt_CbiO_domain1"/>
    <property type="match status" value="1"/>
</dbReference>
<dbReference type="Gene3D" id="3.40.50.300">
    <property type="entry name" value="P-loop containing nucleotide triphosphate hydrolases"/>
    <property type="match status" value="1"/>
</dbReference>
<keyword evidence="2" id="KW-0813">Transport</keyword>
<dbReference type="InterPro" id="IPR017871">
    <property type="entry name" value="ABC_transporter-like_CS"/>
</dbReference>
<evidence type="ECO:0000313" key="7">
    <source>
        <dbReference type="Proteomes" id="UP000198771"/>
    </source>
</evidence>
<dbReference type="AlphaFoldDB" id="A0A1G6AMV0"/>
<dbReference type="SUPFAM" id="SSF52540">
    <property type="entry name" value="P-loop containing nucleoside triphosphate hydrolases"/>
    <property type="match status" value="1"/>
</dbReference>
<evidence type="ECO:0000256" key="4">
    <source>
        <dbReference type="ARBA" id="ARBA00022840"/>
    </source>
</evidence>
<protein>
    <submittedName>
        <fullName evidence="6">Biotin transport system ATP-binding protein</fullName>
    </submittedName>
</protein>
<comment type="similarity">
    <text evidence="1">Belongs to the ABC transporter superfamily.</text>
</comment>
<dbReference type="Pfam" id="PF00005">
    <property type="entry name" value="ABC_tran"/>
    <property type="match status" value="1"/>
</dbReference>
<dbReference type="InterPro" id="IPR003593">
    <property type="entry name" value="AAA+_ATPase"/>
</dbReference>
<dbReference type="OrthoDB" id="9809450at2"/>
<gene>
    <name evidence="6" type="ORF">SAMN05660653_00502</name>
</gene>
<evidence type="ECO:0000256" key="3">
    <source>
        <dbReference type="ARBA" id="ARBA00022741"/>
    </source>
</evidence>
<dbReference type="GO" id="GO:0042626">
    <property type="term" value="F:ATPase-coupled transmembrane transporter activity"/>
    <property type="evidence" value="ECO:0007669"/>
    <property type="project" value="TreeGrafter"/>
</dbReference>
<dbReference type="PANTHER" id="PTHR43553:SF24">
    <property type="entry name" value="ENERGY-COUPLING FACTOR TRANSPORTER ATP-BINDING PROTEIN ECFA1"/>
    <property type="match status" value="1"/>
</dbReference>
<keyword evidence="4 6" id="KW-0067">ATP-binding</keyword>
<dbReference type="InterPro" id="IPR015856">
    <property type="entry name" value="ABC_transpr_CbiO/EcfA_su"/>
</dbReference>
<dbReference type="InterPro" id="IPR050095">
    <property type="entry name" value="ECF_ABC_transporter_ATP-bd"/>
</dbReference>
<keyword evidence="3" id="KW-0547">Nucleotide-binding</keyword>
<dbReference type="STRING" id="617002.SAMN05660653_00502"/>
<dbReference type="SMART" id="SM00382">
    <property type="entry name" value="AAA"/>
    <property type="match status" value="1"/>
</dbReference>
<proteinExistence type="inferred from homology"/>
<dbReference type="InterPro" id="IPR027417">
    <property type="entry name" value="P-loop_NTPase"/>
</dbReference>